<evidence type="ECO:0000256" key="1">
    <source>
        <dbReference type="SAM" id="MobiDB-lite"/>
    </source>
</evidence>
<feature type="compositionally biased region" description="Polar residues" evidence="1">
    <location>
        <begin position="32"/>
        <end position="53"/>
    </location>
</feature>
<accession>A0A0A9G476</accession>
<reference evidence="2" key="2">
    <citation type="journal article" date="2015" name="Data Brief">
        <title>Shoot transcriptome of the giant reed, Arundo donax.</title>
        <authorList>
            <person name="Barrero R.A."/>
            <person name="Guerrero F.D."/>
            <person name="Moolhuijzen P."/>
            <person name="Goolsby J.A."/>
            <person name="Tidwell J."/>
            <person name="Bellgard S.E."/>
            <person name="Bellgard M.I."/>
        </authorList>
    </citation>
    <scope>NUCLEOTIDE SEQUENCE</scope>
    <source>
        <tissue evidence="2">Shoot tissue taken approximately 20 cm above the soil surface</tissue>
    </source>
</reference>
<protein>
    <submittedName>
        <fullName evidence="2">Uncharacterized protein</fullName>
    </submittedName>
</protein>
<sequence length="92" mass="9002">MLILGPSSMASAASCSSSSSSSPARHSGASLISRSTGSTCSSAWSRSFSSGVSCTGGGSLSLPEPTPTAEDDIAALGCTPQAGRISYDISPL</sequence>
<feature type="compositionally biased region" description="Low complexity" evidence="1">
    <location>
        <begin position="7"/>
        <end position="30"/>
    </location>
</feature>
<reference evidence="2" key="1">
    <citation type="submission" date="2014-09" db="EMBL/GenBank/DDBJ databases">
        <authorList>
            <person name="Magalhaes I.L.F."/>
            <person name="Oliveira U."/>
            <person name="Santos F.R."/>
            <person name="Vidigal T.H.D.A."/>
            <person name="Brescovit A.D."/>
            <person name="Santos A.J."/>
        </authorList>
    </citation>
    <scope>NUCLEOTIDE SEQUENCE</scope>
    <source>
        <tissue evidence="2">Shoot tissue taken approximately 20 cm above the soil surface</tissue>
    </source>
</reference>
<proteinExistence type="predicted"/>
<evidence type="ECO:0000313" key="2">
    <source>
        <dbReference type="EMBL" id="JAE18264.1"/>
    </source>
</evidence>
<organism evidence="2">
    <name type="scientific">Arundo donax</name>
    <name type="common">Giant reed</name>
    <name type="synonym">Donax arundinaceus</name>
    <dbReference type="NCBI Taxonomy" id="35708"/>
    <lineage>
        <taxon>Eukaryota</taxon>
        <taxon>Viridiplantae</taxon>
        <taxon>Streptophyta</taxon>
        <taxon>Embryophyta</taxon>
        <taxon>Tracheophyta</taxon>
        <taxon>Spermatophyta</taxon>
        <taxon>Magnoliopsida</taxon>
        <taxon>Liliopsida</taxon>
        <taxon>Poales</taxon>
        <taxon>Poaceae</taxon>
        <taxon>PACMAD clade</taxon>
        <taxon>Arundinoideae</taxon>
        <taxon>Arundineae</taxon>
        <taxon>Arundo</taxon>
    </lineage>
</organism>
<dbReference type="EMBL" id="GBRH01179632">
    <property type="protein sequence ID" value="JAE18264.1"/>
    <property type="molecule type" value="Transcribed_RNA"/>
</dbReference>
<feature type="region of interest" description="Disordered" evidence="1">
    <location>
        <begin position="1"/>
        <end position="72"/>
    </location>
</feature>
<name>A0A0A9G476_ARUDO</name>
<dbReference type="AlphaFoldDB" id="A0A0A9G476"/>